<keyword evidence="2 4" id="KW-0238">DNA-binding</keyword>
<gene>
    <name evidence="6" type="ORF">GCM10007977_068470</name>
</gene>
<dbReference type="PANTHER" id="PTHR30055:SF234">
    <property type="entry name" value="HTH-TYPE TRANSCRIPTIONAL REGULATOR BETI"/>
    <property type="match status" value="1"/>
</dbReference>
<sequence length="210" mass="22956">MRADAERNRRQLLDTARVVFAERGLDAPLDEIARRAGVGNATLYRRFPTRGELVAAVFRDALRELVAATERALQVADPWHAFAGHVTFLCRLQAEDRAFADLLTATLSGVPELERLRSLALTGLAELVDRAKASGHLRADLQHEDVVLMLMANAGLAERTGRLVPAAWRRQLSFLLDGLRASSATRPAPSVGRDAVQQVMESIAKRGGLS</sequence>
<evidence type="ECO:0000313" key="6">
    <source>
        <dbReference type="EMBL" id="GGM57079.1"/>
    </source>
</evidence>
<dbReference type="PROSITE" id="PS50977">
    <property type="entry name" value="HTH_TETR_2"/>
    <property type="match status" value="1"/>
</dbReference>
<evidence type="ECO:0000256" key="2">
    <source>
        <dbReference type="ARBA" id="ARBA00023125"/>
    </source>
</evidence>
<dbReference type="PANTHER" id="PTHR30055">
    <property type="entry name" value="HTH-TYPE TRANSCRIPTIONAL REGULATOR RUTR"/>
    <property type="match status" value="1"/>
</dbReference>
<dbReference type="InterPro" id="IPR049445">
    <property type="entry name" value="TetR_SbtR-like_C"/>
</dbReference>
<organism evidence="6 7">
    <name type="scientific">Dactylosporangium sucinum</name>
    <dbReference type="NCBI Taxonomy" id="1424081"/>
    <lineage>
        <taxon>Bacteria</taxon>
        <taxon>Bacillati</taxon>
        <taxon>Actinomycetota</taxon>
        <taxon>Actinomycetes</taxon>
        <taxon>Micromonosporales</taxon>
        <taxon>Micromonosporaceae</taxon>
        <taxon>Dactylosporangium</taxon>
    </lineage>
</organism>
<dbReference type="GO" id="GO:0000976">
    <property type="term" value="F:transcription cis-regulatory region binding"/>
    <property type="evidence" value="ECO:0007669"/>
    <property type="project" value="TreeGrafter"/>
</dbReference>
<keyword evidence="1" id="KW-0805">Transcription regulation</keyword>
<dbReference type="InterPro" id="IPR050109">
    <property type="entry name" value="HTH-type_TetR-like_transc_reg"/>
</dbReference>
<dbReference type="SUPFAM" id="SSF46689">
    <property type="entry name" value="Homeodomain-like"/>
    <property type="match status" value="1"/>
</dbReference>
<evidence type="ECO:0000313" key="7">
    <source>
        <dbReference type="Proteomes" id="UP000642070"/>
    </source>
</evidence>
<dbReference type="SUPFAM" id="SSF48498">
    <property type="entry name" value="Tetracyclin repressor-like, C-terminal domain"/>
    <property type="match status" value="1"/>
</dbReference>
<feature type="domain" description="HTH tetR-type" evidence="5">
    <location>
        <begin position="6"/>
        <end position="65"/>
    </location>
</feature>
<proteinExistence type="predicted"/>
<evidence type="ECO:0000256" key="1">
    <source>
        <dbReference type="ARBA" id="ARBA00023015"/>
    </source>
</evidence>
<evidence type="ECO:0000259" key="5">
    <source>
        <dbReference type="PROSITE" id="PS50977"/>
    </source>
</evidence>
<dbReference type="InterPro" id="IPR036271">
    <property type="entry name" value="Tet_transcr_reg_TetR-rel_C_sf"/>
</dbReference>
<accession>A0A917U4M6</accession>
<evidence type="ECO:0000256" key="3">
    <source>
        <dbReference type="ARBA" id="ARBA00023163"/>
    </source>
</evidence>
<reference evidence="6" key="2">
    <citation type="submission" date="2020-09" db="EMBL/GenBank/DDBJ databases">
        <authorList>
            <person name="Sun Q."/>
            <person name="Ohkuma M."/>
        </authorList>
    </citation>
    <scope>NUCLEOTIDE SEQUENCE</scope>
    <source>
        <strain evidence="6">JCM 19831</strain>
    </source>
</reference>
<protein>
    <submittedName>
        <fullName evidence="6">TetR family transcriptional regulator</fullName>
    </submittedName>
</protein>
<keyword evidence="3" id="KW-0804">Transcription</keyword>
<dbReference type="Proteomes" id="UP000642070">
    <property type="component" value="Unassembled WGS sequence"/>
</dbReference>
<feature type="DNA-binding region" description="H-T-H motif" evidence="4">
    <location>
        <begin position="28"/>
        <end position="47"/>
    </location>
</feature>
<dbReference type="InterPro" id="IPR009057">
    <property type="entry name" value="Homeodomain-like_sf"/>
</dbReference>
<dbReference type="GO" id="GO:0003700">
    <property type="term" value="F:DNA-binding transcription factor activity"/>
    <property type="evidence" value="ECO:0007669"/>
    <property type="project" value="TreeGrafter"/>
</dbReference>
<dbReference type="Pfam" id="PF21597">
    <property type="entry name" value="TetR_C_43"/>
    <property type="match status" value="1"/>
</dbReference>
<comment type="caution">
    <text evidence="6">The sequence shown here is derived from an EMBL/GenBank/DDBJ whole genome shotgun (WGS) entry which is preliminary data.</text>
</comment>
<dbReference type="Pfam" id="PF00440">
    <property type="entry name" value="TetR_N"/>
    <property type="match status" value="1"/>
</dbReference>
<reference evidence="6" key="1">
    <citation type="journal article" date="2014" name="Int. J. Syst. Evol. Microbiol.">
        <title>Complete genome sequence of Corynebacterium casei LMG S-19264T (=DSM 44701T), isolated from a smear-ripened cheese.</title>
        <authorList>
            <consortium name="US DOE Joint Genome Institute (JGI-PGF)"/>
            <person name="Walter F."/>
            <person name="Albersmeier A."/>
            <person name="Kalinowski J."/>
            <person name="Ruckert C."/>
        </authorList>
    </citation>
    <scope>NUCLEOTIDE SEQUENCE</scope>
    <source>
        <strain evidence="6">JCM 19831</strain>
    </source>
</reference>
<dbReference type="InterPro" id="IPR001647">
    <property type="entry name" value="HTH_TetR"/>
</dbReference>
<keyword evidence="7" id="KW-1185">Reference proteome</keyword>
<dbReference type="Gene3D" id="1.10.357.10">
    <property type="entry name" value="Tetracycline Repressor, domain 2"/>
    <property type="match status" value="1"/>
</dbReference>
<name>A0A917U4M6_9ACTN</name>
<dbReference type="EMBL" id="BMPI01000039">
    <property type="protein sequence ID" value="GGM57079.1"/>
    <property type="molecule type" value="Genomic_DNA"/>
</dbReference>
<evidence type="ECO:0000256" key="4">
    <source>
        <dbReference type="PROSITE-ProRule" id="PRU00335"/>
    </source>
</evidence>
<dbReference type="PRINTS" id="PR00455">
    <property type="entry name" value="HTHTETR"/>
</dbReference>
<dbReference type="AlphaFoldDB" id="A0A917U4M6"/>